<accession>A0ABR0F8S5</accession>
<name>A0ABR0F8S5_9PEZI</name>
<dbReference type="GeneID" id="87900267"/>
<keyword evidence="3" id="KW-1185">Reference proteome</keyword>
<reference evidence="2 3" key="1">
    <citation type="journal article" date="2023" name="bioRxiv">
        <title>High-quality genome assemblies of four members of thePodospora anserinaspecies complex.</title>
        <authorList>
            <person name="Ament-Velasquez S.L."/>
            <person name="Vogan A.A."/>
            <person name="Wallerman O."/>
            <person name="Hartmann F."/>
            <person name="Gautier V."/>
            <person name="Silar P."/>
            <person name="Giraud T."/>
            <person name="Johannesson H."/>
        </authorList>
    </citation>
    <scope>NUCLEOTIDE SEQUENCE [LARGE SCALE GENOMIC DNA]</scope>
    <source>
        <strain evidence="2 3">CBS 112042</strain>
    </source>
</reference>
<gene>
    <name evidence="2" type="ORF">QC761_603365</name>
</gene>
<sequence>MENAYPGWTRPSWPRTPSPVRPVTRPAFPSNTTVTSPGMAMLRGPRLGSVSCICPVFLARPSMVQGLRTAAALAARGTLPSFCVIITISTRSSSGLRSLVPHSMLLTNAASASLSFLLRSVGVSVLTKPL</sequence>
<protein>
    <submittedName>
        <fullName evidence="2">Uncharacterized protein</fullName>
    </submittedName>
</protein>
<dbReference type="RefSeq" id="XP_062729359.1">
    <property type="nucleotide sequence ID" value="XM_062880785.1"/>
</dbReference>
<dbReference type="EMBL" id="JAFFGZ010000008">
    <property type="protein sequence ID" value="KAK4640383.1"/>
    <property type="molecule type" value="Genomic_DNA"/>
</dbReference>
<comment type="caution">
    <text evidence="2">The sequence shown here is derived from an EMBL/GenBank/DDBJ whole genome shotgun (WGS) entry which is preliminary data.</text>
</comment>
<evidence type="ECO:0000313" key="2">
    <source>
        <dbReference type="EMBL" id="KAK4640383.1"/>
    </source>
</evidence>
<feature type="region of interest" description="Disordered" evidence="1">
    <location>
        <begin position="1"/>
        <end position="26"/>
    </location>
</feature>
<proteinExistence type="predicted"/>
<evidence type="ECO:0000313" key="3">
    <source>
        <dbReference type="Proteomes" id="UP001322138"/>
    </source>
</evidence>
<dbReference type="Proteomes" id="UP001322138">
    <property type="component" value="Unassembled WGS sequence"/>
</dbReference>
<evidence type="ECO:0000256" key="1">
    <source>
        <dbReference type="SAM" id="MobiDB-lite"/>
    </source>
</evidence>
<organism evidence="2 3">
    <name type="scientific">Podospora bellae-mahoneyi</name>
    <dbReference type="NCBI Taxonomy" id="2093777"/>
    <lineage>
        <taxon>Eukaryota</taxon>
        <taxon>Fungi</taxon>
        <taxon>Dikarya</taxon>
        <taxon>Ascomycota</taxon>
        <taxon>Pezizomycotina</taxon>
        <taxon>Sordariomycetes</taxon>
        <taxon>Sordariomycetidae</taxon>
        <taxon>Sordariales</taxon>
        <taxon>Podosporaceae</taxon>
        <taxon>Podospora</taxon>
    </lineage>
</organism>